<dbReference type="EMBL" id="RCHU02000005">
    <property type="protein sequence ID" value="KAL3593098.1"/>
    <property type="molecule type" value="Genomic_DNA"/>
</dbReference>
<evidence type="ECO:0000313" key="2">
    <source>
        <dbReference type="Proteomes" id="UP000309997"/>
    </source>
</evidence>
<comment type="caution">
    <text evidence="1">The sequence shown here is derived from an EMBL/GenBank/DDBJ whole genome shotgun (WGS) entry which is preliminary data.</text>
</comment>
<protein>
    <submittedName>
        <fullName evidence="1">Uncharacterized protein</fullName>
    </submittedName>
</protein>
<gene>
    <name evidence="1" type="ORF">D5086_011738</name>
</gene>
<organism evidence="1 2">
    <name type="scientific">Populus alba</name>
    <name type="common">White poplar</name>
    <dbReference type="NCBI Taxonomy" id="43335"/>
    <lineage>
        <taxon>Eukaryota</taxon>
        <taxon>Viridiplantae</taxon>
        <taxon>Streptophyta</taxon>
        <taxon>Embryophyta</taxon>
        <taxon>Tracheophyta</taxon>
        <taxon>Spermatophyta</taxon>
        <taxon>Magnoliopsida</taxon>
        <taxon>eudicotyledons</taxon>
        <taxon>Gunneridae</taxon>
        <taxon>Pentapetalae</taxon>
        <taxon>rosids</taxon>
        <taxon>fabids</taxon>
        <taxon>Malpighiales</taxon>
        <taxon>Salicaceae</taxon>
        <taxon>Saliceae</taxon>
        <taxon>Populus</taxon>
    </lineage>
</organism>
<reference evidence="1 2" key="1">
    <citation type="journal article" date="2024" name="Plant Biotechnol. J.">
        <title>Genome and CRISPR/Cas9 system of a widespread forest tree (Populus alba) in the world.</title>
        <authorList>
            <person name="Liu Y.J."/>
            <person name="Jiang P.F."/>
            <person name="Han X.M."/>
            <person name="Li X.Y."/>
            <person name="Wang H.M."/>
            <person name="Wang Y.J."/>
            <person name="Wang X.X."/>
            <person name="Zeng Q.Y."/>
        </authorList>
    </citation>
    <scope>NUCLEOTIDE SEQUENCE [LARGE SCALE GENOMIC DNA]</scope>
    <source>
        <strain evidence="2">cv. PAL-ZL1</strain>
    </source>
</reference>
<name>A0ACC4CDE3_POPAL</name>
<keyword evidence="2" id="KW-1185">Reference proteome</keyword>
<dbReference type="Proteomes" id="UP000309997">
    <property type="component" value="Unassembled WGS sequence"/>
</dbReference>
<sequence length="116" mass="13136">MWNLYIQIIEQKQPNQLGKRAEGTVAEFSFKLQITPEAIALESLLWLQKQRPPFTGGVGVEYHQVTEVTMATSKEGLYANQLVSIHRLLPRVFTLHACWASPCLPFDPRSSQSNIP</sequence>
<accession>A0ACC4CDE3</accession>
<evidence type="ECO:0000313" key="1">
    <source>
        <dbReference type="EMBL" id="KAL3593098.1"/>
    </source>
</evidence>
<proteinExistence type="predicted"/>